<sequence>MAAGIGSSGTLTVGSTVGNIGFGRALTGVSSLLTPEQKAGDTAQSFTMTDPQVTLKEGGIVPIAYGEVITSGTMISGVLKVENNVAT</sequence>
<dbReference type="EMBL" id="SAUY01000040">
    <property type="protein sequence ID" value="RWR26678.1"/>
    <property type="molecule type" value="Genomic_DNA"/>
</dbReference>
<accession>A0A443K1P9</accession>
<name>A0A443K1P9_9RHOB</name>
<reference evidence="1 2" key="1">
    <citation type="submission" date="2019-01" db="EMBL/GenBank/DDBJ databases">
        <title>Sinorhodobacter populi sp. nov. isolated from the symptomatic bark tissue of Populus euramericana canker.</title>
        <authorList>
            <person name="Xu G."/>
        </authorList>
    </citation>
    <scope>NUCLEOTIDE SEQUENCE [LARGE SCALE GENOMIC DNA]</scope>
    <source>
        <strain evidence="1 2">07D10-4-3</strain>
    </source>
</reference>
<reference evidence="1 2" key="2">
    <citation type="submission" date="2019-01" db="EMBL/GenBank/DDBJ databases">
        <authorList>
            <person name="Li Y."/>
        </authorList>
    </citation>
    <scope>NUCLEOTIDE SEQUENCE [LARGE SCALE GENOMIC DNA]</scope>
    <source>
        <strain evidence="1 2">07D10-4-3</strain>
    </source>
</reference>
<proteinExistence type="predicted"/>
<dbReference type="RefSeq" id="WP_128233888.1">
    <property type="nucleotide sequence ID" value="NZ_SAUY01000040.1"/>
</dbReference>
<comment type="caution">
    <text evidence="1">The sequence shown here is derived from an EMBL/GenBank/DDBJ whole genome shotgun (WGS) entry which is preliminary data.</text>
</comment>
<gene>
    <name evidence="1" type="ORF">D2T29_20165</name>
</gene>
<dbReference type="AlphaFoldDB" id="A0A443K1P9"/>
<evidence type="ECO:0000313" key="2">
    <source>
        <dbReference type="Proteomes" id="UP000284451"/>
    </source>
</evidence>
<evidence type="ECO:0000313" key="1">
    <source>
        <dbReference type="EMBL" id="RWR26678.1"/>
    </source>
</evidence>
<organism evidence="1 2">
    <name type="scientific">Paenirhodobacter populi</name>
    <dbReference type="NCBI Taxonomy" id="2306993"/>
    <lineage>
        <taxon>Bacteria</taxon>
        <taxon>Pseudomonadati</taxon>
        <taxon>Pseudomonadota</taxon>
        <taxon>Alphaproteobacteria</taxon>
        <taxon>Rhodobacterales</taxon>
        <taxon>Rhodobacter group</taxon>
        <taxon>Paenirhodobacter</taxon>
    </lineage>
</organism>
<dbReference type="Proteomes" id="UP000284451">
    <property type="component" value="Unassembled WGS sequence"/>
</dbReference>
<protein>
    <submittedName>
        <fullName evidence="1">Uncharacterized protein</fullName>
    </submittedName>
</protein>